<evidence type="ECO:0000256" key="3">
    <source>
        <dbReference type="HAMAP-Rule" id="MF_00649"/>
    </source>
</evidence>
<dbReference type="HAMAP" id="MF_00649">
    <property type="entry name" value="DNA_gyrase_inhibitor_YacG"/>
    <property type="match status" value="1"/>
</dbReference>
<evidence type="ECO:0000256" key="2">
    <source>
        <dbReference type="ARBA" id="ARBA00022833"/>
    </source>
</evidence>
<dbReference type="AlphaFoldDB" id="A0A7Z7HPG9"/>
<evidence type="ECO:0000256" key="1">
    <source>
        <dbReference type="ARBA" id="ARBA00022723"/>
    </source>
</evidence>
<feature type="binding site" evidence="3">
    <location>
        <position position="33"/>
    </location>
    <ligand>
        <name>Zn(2+)</name>
        <dbReference type="ChEBI" id="CHEBI:29105"/>
    </ligand>
</feature>
<dbReference type="GO" id="GO:0008270">
    <property type="term" value="F:zinc ion binding"/>
    <property type="evidence" value="ECO:0007669"/>
    <property type="project" value="UniProtKB-UniRule"/>
</dbReference>
<dbReference type="Proteomes" id="UP000242886">
    <property type="component" value="Chromosome SDENCHOL"/>
</dbReference>
<comment type="function">
    <text evidence="3">Inhibits all the catalytic activities of DNA gyrase by preventing its interaction with DNA. Acts by binding directly to the C-terminal domain of GyrB, which probably disrupts DNA binding by the gyrase.</text>
</comment>
<feature type="binding site" evidence="3">
    <location>
        <position position="17"/>
    </location>
    <ligand>
        <name>Zn(2+)</name>
        <dbReference type="ChEBI" id="CHEBI:29105"/>
    </ligand>
</feature>
<accession>A0A7Z7HPG9</accession>
<dbReference type="RefSeq" id="WP_154716054.1">
    <property type="nucleotide sequence ID" value="NZ_LT837803.1"/>
</dbReference>
<name>A0A7Z7HPG9_9PROT</name>
<keyword evidence="5" id="KW-1185">Reference proteome</keyword>
<dbReference type="GO" id="GO:0008657">
    <property type="term" value="F:DNA topoisomerase type II (double strand cut, ATP-hydrolyzing) inhibitor activity"/>
    <property type="evidence" value="ECO:0007669"/>
    <property type="project" value="UniProtKB-UniRule"/>
</dbReference>
<dbReference type="PANTHER" id="PTHR36150">
    <property type="entry name" value="DNA GYRASE INHIBITOR YACG"/>
    <property type="match status" value="1"/>
</dbReference>
<proteinExistence type="inferred from homology"/>
<dbReference type="Pfam" id="PF03884">
    <property type="entry name" value="YacG"/>
    <property type="match status" value="1"/>
</dbReference>
<evidence type="ECO:0000313" key="5">
    <source>
        <dbReference type="Proteomes" id="UP000242886"/>
    </source>
</evidence>
<keyword evidence="2 3" id="KW-0862">Zinc</keyword>
<reference evidence="4" key="1">
    <citation type="submission" date="2017-03" db="EMBL/GenBank/DDBJ databases">
        <authorList>
            <consortium name="AG Boll"/>
        </authorList>
    </citation>
    <scope>NUCLEOTIDE SEQUENCE [LARGE SCALE GENOMIC DNA]</scope>
    <source>
        <strain evidence="4">Chol</strain>
    </source>
</reference>
<comment type="subunit">
    <text evidence="3">Interacts with GyrB.</text>
</comment>
<feature type="binding site" evidence="3">
    <location>
        <position position="37"/>
    </location>
    <ligand>
        <name>Zn(2+)</name>
        <dbReference type="ChEBI" id="CHEBI:29105"/>
    </ligand>
</feature>
<feature type="binding site" evidence="3">
    <location>
        <position position="14"/>
    </location>
    <ligand>
        <name>Zn(2+)</name>
        <dbReference type="ChEBI" id="CHEBI:29105"/>
    </ligand>
</feature>
<evidence type="ECO:0000313" key="4">
    <source>
        <dbReference type="EMBL" id="SMB22736.1"/>
    </source>
</evidence>
<dbReference type="Gene3D" id="3.30.50.10">
    <property type="entry name" value="Erythroid Transcription Factor GATA-1, subunit A"/>
    <property type="match status" value="1"/>
</dbReference>
<organism evidence="4 5">
    <name type="scientific">Sterolibacterium denitrificans</name>
    <dbReference type="NCBI Taxonomy" id="157592"/>
    <lineage>
        <taxon>Bacteria</taxon>
        <taxon>Pseudomonadati</taxon>
        <taxon>Pseudomonadota</taxon>
        <taxon>Betaproteobacteria</taxon>
        <taxon>Nitrosomonadales</taxon>
        <taxon>Sterolibacteriaceae</taxon>
        <taxon>Sterolibacterium</taxon>
    </lineage>
</organism>
<protein>
    <recommendedName>
        <fullName evidence="3">DNA gyrase inhibitor YacG</fullName>
    </recommendedName>
</protein>
<comment type="similarity">
    <text evidence="3">Belongs to the DNA gyrase inhibitor YacG family.</text>
</comment>
<dbReference type="GO" id="GO:0006355">
    <property type="term" value="P:regulation of DNA-templated transcription"/>
    <property type="evidence" value="ECO:0007669"/>
    <property type="project" value="InterPro"/>
</dbReference>
<dbReference type="SUPFAM" id="SSF57716">
    <property type="entry name" value="Glucocorticoid receptor-like (DNA-binding domain)"/>
    <property type="match status" value="1"/>
</dbReference>
<keyword evidence="1 3" id="KW-0479">Metal-binding</keyword>
<sequence length="67" mass="7376">MVSTPATAPRLVACPTCGKPLPWSVENPYRPFCSERCKSIDFGAWAAEEYRVPETSETEAELPGESE</sequence>
<comment type="cofactor">
    <cofactor evidence="3">
        <name>Zn(2+)</name>
        <dbReference type="ChEBI" id="CHEBI:29105"/>
    </cofactor>
    <text evidence="3">Binds 1 zinc ion.</text>
</comment>
<gene>
    <name evidence="3 4" type="primary">yacG</name>
    <name evidence="4" type="ORF">SDENCHOL_10676</name>
</gene>
<dbReference type="InterPro" id="IPR013088">
    <property type="entry name" value="Znf_NHR/GATA"/>
</dbReference>
<dbReference type="PANTHER" id="PTHR36150:SF1">
    <property type="entry name" value="DNA GYRASE INHIBITOR YACG"/>
    <property type="match status" value="1"/>
</dbReference>
<dbReference type="EMBL" id="LT837803">
    <property type="protein sequence ID" value="SMB22736.1"/>
    <property type="molecule type" value="Genomic_DNA"/>
</dbReference>
<dbReference type="InterPro" id="IPR005584">
    <property type="entry name" value="DNA_gyrase_inhibitor_YacG"/>
</dbReference>